<evidence type="ECO:0000313" key="3">
    <source>
        <dbReference type="Proteomes" id="UP000240530"/>
    </source>
</evidence>
<name>A0A2T3KS87_PHOLD</name>
<dbReference type="EMBL" id="PYNS01000021">
    <property type="protein sequence ID" value="PSV09177.1"/>
    <property type="molecule type" value="Genomic_DNA"/>
</dbReference>
<keyword evidence="1" id="KW-0812">Transmembrane</keyword>
<gene>
    <name evidence="2" type="ORF">C0W93_16015</name>
</gene>
<sequence length="92" mass="10684">MFHLKKMIFSVLFHFYQFFTLSYPLWLMISSIGVSIGIILLLSGGHHFEQGITAISSFSLICLYLIALKHFYLKLLNWSDTRTSEDIIVPLR</sequence>
<proteinExistence type="predicted"/>
<dbReference type="AlphaFoldDB" id="A0A2T3KS87"/>
<protein>
    <submittedName>
        <fullName evidence="2">Uncharacterized protein</fullName>
    </submittedName>
</protein>
<reference evidence="2 3" key="1">
    <citation type="submission" date="2018-03" db="EMBL/GenBank/DDBJ databases">
        <title>Whole genome sequencing of Histamine producing bacteria.</title>
        <authorList>
            <person name="Butler K."/>
        </authorList>
    </citation>
    <scope>NUCLEOTIDE SEQUENCE [LARGE SCALE GENOMIC DNA]</scope>
    <source>
        <strain evidence="2 3">Res.4.1</strain>
    </source>
</reference>
<feature type="transmembrane region" description="Helical" evidence="1">
    <location>
        <begin position="21"/>
        <end position="42"/>
    </location>
</feature>
<accession>A0A2T3KS87</accession>
<comment type="caution">
    <text evidence="2">The sequence shown here is derived from an EMBL/GenBank/DDBJ whole genome shotgun (WGS) entry which is preliminary data.</text>
</comment>
<evidence type="ECO:0000313" key="2">
    <source>
        <dbReference type="EMBL" id="PSV09177.1"/>
    </source>
</evidence>
<keyword evidence="1" id="KW-0472">Membrane</keyword>
<dbReference type="RefSeq" id="WP_107185702.1">
    <property type="nucleotide sequence ID" value="NZ_CP131574.1"/>
</dbReference>
<evidence type="ECO:0000256" key="1">
    <source>
        <dbReference type="SAM" id="Phobius"/>
    </source>
</evidence>
<dbReference type="Proteomes" id="UP000240530">
    <property type="component" value="Unassembled WGS sequence"/>
</dbReference>
<keyword evidence="1" id="KW-1133">Transmembrane helix</keyword>
<feature type="transmembrane region" description="Helical" evidence="1">
    <location>
        <begin position="54"/>
        <end position="72"/>
    </location>
</feature>
<organism evidence="2 3">
    <name type="scientific">Photobacterium leiognathi subsp. mandapamensis</name>
    <name type="common">Photobacterium mandapamensis</name>
    <dbReference type="NCBI Taxonomy" id="48408"/>
    <lineage>
        <taxon>Bacteria</taxon>
        <taxon>Pseudomonadati</taxon>
        <taxon>Pseudomonadota</taxon>
        <taxon>Gammaproteobacteria</taxon>
        <taxon>Vibrionales</taxon>
        <taxon>Vibrionaceae</taxon>
        <taxon>Photobacterium</taxon>
    </lineage>
</organism>